<evidence type="ECO:0000313" key="4">
    <source>
        <dbReference type="Proteomes" id="UP000095591"/>
    </source>
</evidence>
<keyword evidence="3" id="KW-0328">Glycosyltransferase</keyword>
<dbReference type="RefSeq" id="WP_081033055.1">
    <property type="nucleotide sequence ID" value="NZ_CP103256.1"/>
</dbReference>
<organism evidence="3 4">
    <name type="scientific">Parabacteroides distasonis</name>
    <dbReference type="NCBI Taxonomy" id="823"/>
    <lineage>
        <taxon>Bacteria</taxon>
        <taxon>Pseudomonadati</taxon>
        <taxon>Bacteroidota</taxon>
        <taxon>Bacteroidia</taxon>
        <taxon>Bacteroidales</taxon>
        <taxon>Tannerellaceae</taxon>
        <taxon>Parabacteroides</taxon>
    </lineage>
</organism>
<evidence type="ECO:0000259" key="1">
    <source>
        <dbReference type="Pfam" id="PF00534"/>
    </source>
</evidence>
<proteinExistence type="predicted"/>
<dbReference type="PANTHER" id="PTHR12526:SF630">
    <property type="entry name" value="GLYCOSYLTRANSFERASE"/>
    <property type="match status" value="1"/>
</dbReference>
<dbReference type="EMBL" id="CYXP01000001">
    <property type="protein sequence ID" value="CUM88840.1"/>
    <property type="molecule type" value="Genomic_DNA"/>
</dbReference>
<dbReference type="Proteomes" id="UP000095591">
    <property type="component" value="Unassembled WGS sequence"/>
</dbReference>
<feature type="domain" description="Glycosyltransferase subfamily 4-like N-terminal" evidence="2">
    <location>
        <begin position="13"/>
        <end position="168"/>
    </location>
</feature>
<dbReference type="Pfam" id="PF00534">
    <property type="entry name" value="Glycos_transf_1"/>
    <property type="match status" value="1"/>
</dbReference>
<reference evidence="3 4" key="1">
    <citation type="submission" date="2015-09" db="EMBL/GenBank/DDBJ databases">
        <authorList>
            <consortium name="Pathogen Informatics"/>
        </authorList>
    </citation>
    <scope>NUCLEOTIDE SEQUENCE [LARGE SCALE GENOMIC DNA]</scope>
    <source>
        <strain evidence="3 4">2789STDY5608872</strain>
    </source>
</reference>
<dbReference type="Gene3D" id="3.40.50.2000">
    <property type="entry name" value="Glycogen Phosphorylase B"/>
    <property type="match status" value="2"/>
</dbReference>
<dbReference type="InterPro" id="IPR028098">
    <property type="entry name" value="Glyco_trans_4-like_N"/>
</dbReference>
<dbReference type="AlphaFoldDB" id="A0A173SF27"/>
<name>A0A173SF27_PARDI</name>
<keyword evidence="3" id="KW-0808">Transferase</keyword>
<evidence type="ECO:0000259" key="2">
    <source>
        <dbReference type="Pfam" id="PF13439"/>
    </source>
</evidence>
<accession>A0A173SF27</accession>
<gene>
    <name evidence="3" type="ORF">ERS852429_01074</name>
</gene>
<dbReference type="GO" id="GO:0016757">
    <property type="term" value="F:glycosyltransferase activity"/>
    <property type="evidence" value="ECO:0007669"/>
    <property type="project" value="UniProtKB-KW"/>
</dbReference>
<protein>
    <submittedName>
        <fullName evidence="3">UDP-D-galactose:(Glucosyl)lipopolysaccharide-1%2 C6-D-galactosyltransferase</fullName>
    </submittedName>
</protein>
<feature type="domain" description="Glycosyl transferase family 1" evidence="1">
    <location>
        <begin position="190"/>
        <end position="338"/>
    </location>
</feature>
<dbReference type="PANTHER" id="PTHR12526">
    <property type="entry name" value="GLYCOSYLTRANSFERASE"/>
    <property type="match status" value="1"/>
</dbReference>
<dbReference type="Pfam" id="PF13439">
    <property type="entry name" value="Glyco_transf_4"/>
    <property type="match status" value="1"/>
</dbReference>
<sequence>MKIVQMIYSLSSGGAEKFVVDLSNELSSIGHEIILLILLDDVQKSLIFNRQFLSVNVRFHSMGFDQGFSLVKSNKVERFLQDEQPDIVHCHLNVIPYIYQLALTSRKIHFFHTLHNVTEKASGASYQHWINRFFYKKNLIHPVCISRLCQASYQRFYHLNNATYINNGRAFLKPTAHINEVKKEVETYKLSVETLVFIHVARCHKQKNQQLLIDSFNVLNKNGVDFILLMIGSGYDSLEGKVIQASACDKIHFLGEKDNVNDYMMCSDAFCLSSQYEGLPISLLEAFSYGLTPICTPVGGIPDVITDGVNGYLSCGMDVKDYVNAIKRFMDNPMECDKQVSFYKDNYSMDVCAKEYEKLFEDSIQG</sequence>
<dbReference type="SUPFAM" id="SSF53756">
    <property type="entry name" value="UDP-Glycosyltransferase/glycogen phosphorylase"/>
    <property type="match status" value="1"/>
</dbReference>
<dbReference type="InterPro" id="IPR001296">
    <property type="entry name" value="Glyco_trans_1"/>
</dbReference>
<evidence type="ECO:0000313" key="3">
    <source>
        <dbReference type="EMBL" id="CUM88840.1"/>
    </source>
</evidence>
<dbReference type="CDD" id="cd03811">
    <property type="entry name" value="GT4_GT28_WabH-like"/>
    <property type="match status" value="1"/>
</dbReference>